<reference evidence="1" key="1">
    <citation type="submission" date="2018-02" db="EMBL/GenBank/DDBJ databases">
        <title>Rhizophora mucronata_Transcriptome.</title>
        <authorList>
            <person name="Meera S.P."/>
            <person name="Sreeshan A."/>
            <person name="Augustine A."/>
        </authorList>
    </citation>
    <scope>NUCLEOTIDE SEQUENCE</scope>
    <source>
        <tissue evidence="1">Leaf</tissue>
    </source>
</reference>
<accession>A0A2P2QDP1</accession>
<evidence type="ECO:0000313" key="1">
    <source>
        <dbReference type="EMBL" id="MBX64997.1"/>
    </source>
</evidence>
<dbReference type="EMBL" id="GGEC01084513">
    <property type="protein sequence ID" value="MBX64997.1"/>
    <property type="molecule type" value="Transcribed_RNA"/>
</dbReference>
<dbReference type="AlphaFoldDB" id="A0A2P2QDP1"/>
<proteinExistence type="predicted"/>
<sequence length="49" mass="5988">MSLLDHTRSQLKKGISKLGNEEAHSIKLLYLLMFHKYLWFFNYWTRLCI</sequence>
<organism evidence="1">
    <name type="scientific">Rhizophora mucronata</name>
    <name type="common">Asiatic mangrove</name>
    <dbReference type="NCBI Taxonomy" id="61149"/>
    <lineage>
        <taxon>Eukaryota</taxon>
        <taxon>Viridiplantae</taxon>
        <taxon>Streptophyta</taxon>
        <taxon>Embryophyta</taxon>
        <taxon>Tracheophyta</taxon>
        <taxon>Spermatophyta</taxon>
        <taxon>Magnoliopsida</taxon>
        <taxon>eudicotyledons</taxon>
        <taxon>Gunneridae</taxon>
        <taxon>Pentapetalae</taxon>
        <taxon>rosids</taxon>
        <taxon>fabids</taxon>
        <taxon>Malpighiales</taxon>
        <taxon>Rhizophoraceae</taxon>
        <taxon>Rhizophora</taxon>
    </lineage>
</organism>
<name>A0A2P2QDP1_RHIMU</name>
<protein>
    <submittedName>
        <fullName evidence="1">Uncharacterized protein</fullName>
    </submittedName>
</protein>